<dbReference type="EMBL" id="CP064812">
    <property type="protein sequence ID" value="QPG74336.1"/>
    <property type="molecule type" value="Genomic_DNA"/>
</dbReference>
<evidence type="ECO:0000256" key="1">
    <source>
        <dbReference type="SAM" id="Coils"/>
    </source>
</evidence>
<feature type="compositionally biased region" description="Basic and acidic residues" evidence="2">
    <location>
        <begin position="111"/>
        <end position="121"/>
    </location>
</feature>
<dbReference type="RefSeq" id="XP_038777901.1">
    <property type="nucleotide sequence ID" value="XM_038921973.1"/>
</dbReference>
<evidence type="ECO:0000256" key="2">
    <source>
        <dbReference type="SAM" id="MobiDB-lite"/>
    </source>
</evidence>
<dbReference type="KEGG" id="bnn:FOA43_001663"/>
<organism evidence="3 4">
    <name type="scientific">Eeniella nana</name>
    <name type="common">Yeast</name>
    <name type="synonym">Brettanomyces nanus</name>
    <dbReference type="NCBI Taxonomy" id="13502"/>
    <lineage>
        <taxon>Eukaryota</taxon>
        <taxon>Fungi</taxon>
        <taxon>Dikarya</taxon>
        <taxon>Ascomycota</taxon>
        <taxon>Saccharomycotina</taxon>
        <taxon>Pichiomycetes</taxon>
        <taxon>Pichiales</taxon>
        <taxon>Pichiaceae</taxon>
        <taxon>Brettanomyces</taxon>
    </lineage>
</organism>
<gene>
    <name evidence="3" type="ORF">FOA43_001663</name>
</gene>
<accession>A0A875RYV0</accession>
<protein>
    <submittedName>
        <fullName evidence="3">Uncharacterized protein</fullName>
    </submittedName>
</protein>
<dbReference type="GeneID" id="62195064"/>
<reference evidence="3" key="1">
    <citation type="submission" date="2020-10" db="EMBL/GenBank/DDBJ databases">
        <authorList>
            <person name="Roach M.J.R."/>
        </authorList>
    </citation>
    <scope>NUCLEOTIDE SEQUENCE</scope>
    <source>
        <strain evidence="3">CBS 1945</strain>
    </source>
</reference>
<feature type="region of interest" description="Disordered" evidence="2">
    <location>
        <begin position="103"/>
        <end position="143"/>
    </location>
</feature>
<feature type="compositionally biased region" description="Polar residues" evidence="2">
    <location>
        <begin position="244"/>
        <end position="270"/>
    </location>
</feature>
<keyword evidence="1" id="KW-0175">Coiled coil</keyword>
<feature type="coiled-coil region" evidence="1">
    <location>
        <begin position="337"/>
        <end position="446"/>
    </location>
</feature>
<dbReference type="AlphaFoldDB" id="A0A875RYV0"/>
<feature type="compositionally biased region" description="Acidic residues" evidence="2">
    <location>
        <begin position="134"/>
        <end position="143"/>
    </location>
</feature>
<name>A0A875RYV0_EENNA</name>
<sequence length="560" mass="65473">MTTIDLLEEASSRLQKRNAFEELEGDMDVEEEVEAVVRKEMEEEADSEVKHLKIIYTPEQLYEYQDNAILFKDNPLPERAFYRLEAKLLRKINATLTYLPPSRRKKVKKTDKKEREKEFKGRKLSNGHQHVKEENEEGDDDSIPEWAIESDFHVDKNLAGYSSFGGFTVEDMEHEKRMYVEAHGGVYKEDEETELKKQLKKQFEEPEILGPKEEEYNALKVDAMFTSQDNSSPDNQFFNSLLQKTESSRSSSATIHQHSPNETSKFSNLFSHKEPQSDVVTPKTVPETPPGLSLPSNASNSAVPLLPPGLNQINTQIPQNKQLPPGIYQSPPTEYMSQLVQQQRIQLQLEQRKLEQQQRQQQQQQQHQQQQQRQRQQQQQQQQHQQQQQRQRQQQQQQLQHQQQLQQEQLQQQQQQQQQQQLQHQQQLQQEQLQQQQLQQQQLLRQSQPYLGQLPPGMVNLPPPPPELIELIRQGKLPPLPPQRMAQNVPLTQQTMPLPQRTMPLPPPDQLPPALQGIFLQLQNQLSRCQQSGQPPPTQLLQQMEGFHKLVEQHVRQQRR</sequence>
<evidence type="ECO:0000313" key="3">
    <source>
        <dbReference type="EMBL" id="QPG74336.1"/>
    </source>
</evidence>
<evidence type="ECO:0000313" key="4">
    <source>
        <dbReference type="Proteomes" id="UP000662931"/>
    </source>
</evidence>
<proteinExistence type="predicted"/>
<keyword evidence="4" id="KW-1185">Reference proteome</keyword>
<feature type="region of interest" description="Disordered" evidence="2">
    <location>
        <begin position="244"/>
        <end position="332"/>
    </location>
</feature>
<dbReference type="Proteomes" id="UP000662931">
    <property type="component" value="Chromosome 1"/>
</dbReference>
<dbReference type="OrthoDB" id="3995902at2759"/>
<feature type="compositionally biased region" description="Polar residues" evidence="2">
    <location>
        <begin position="311"/>
        <end position="322"/>
    </location>
</feature>